<sequence>MRVLCRDAEWLVTRVEAASRRDQVLYCVGADDLTRGHETAFLTQLEQIEPVDPRRTRLVPDASGGYARAKLFLEAQLRQMPLTDPDPHVDGMGAFTPMGYQKEAVQRAIAQLRPRLLLADAVGLGKTIEVGMILSELMKRGQADRILVLAKKSMLAQFQAELWNRFAIPLVRLDSTGLARLQLKIPASKNPFEVYHRLIISIDTLKDIGRYSHFLEDTRWDVVVIDEAHNVAGGGNPEKHLSYRLARRLARRANSMLLTTATPHNGKRETFGRLISLLDPSAIPDPKLREYEASDIKPFFLMRFKEDVRAEAGEHFASREVVPLPRTRVPATPAEERVYRILAELRQRILDRTLVATGIVQWGLYKSFLSSPEACRSTVEKRLRQLRDTDPGSPEAQALQPLHEALAGLTIADSARFRLLVRELESLGWNGTAKSPRLLVFTESRVTQSQLAGALAKHFRLKFSEKPEDQPNQPLAIIHGGMADIHLAATIESFGTGVSPMRLLLATDVASEGVNLHHQCHHIIHYDLPWSIITLIQRNGRIDRFGQRHSPVIRYLMVRTQEGFLDGDEAIFERLVEKVEEINRSTRSGESLLKLYDSDREEEYIATRGILAADREVLDRANPETAESAELESLLLAANAQGHDDWLAFLTGQTEAPANAAQSAPAVIDNSRIRLMSNADFLELGYRTLADAQVGDAFAPLQKTAAQVVLNPPDDLRRRLGAPRSGSGAGSARGSDVIFGATAIPEEAWPEDGHLYLTTDPERVDRAIKAALAQKGQWSPELLLTDQHPVLQWLSERLMMLMQRGEAPLIASPHLEAGELLFCFIGQVSSRAGTPLIVDTHAVSYRKSGKIERRPLKEALAEARFASLANTGRGSRLPDSLLAGFVEGAVEESLRHLRQLKDQRQEQIKPRLDEEERRLKRWFQRRAEHIEGALRDLPPEGKRALQLRRQLDEMERYLRDREDNWKDTHLLASDEPSTRLVLAIEGA</sequence>
<keyword evidence="3 8" id="KW-0347">Helicase</keyword>
<evidence type="ECO:0000256" key="2">
    <source>
        <dbReference type="ARBA" id="ARBA00022801"/>
    </source>
</evidence>
<evidence type="ECO:0000256" key="1">
    <source>
        <dbReference type="ARBA" id="ARBA00022741"/>
    </source>
</evidence>
<feature type="domain" description="Helicase ATP-binding" evidence="6">
    <location>
        <begin position="107"/>
        <end position="281"/>
    </location>
</feature>
<feature type="region of interest" description="Disordered" evidence="5">
    <location>
        <begin position="714"/>
        <end position="734"/>
    </location>
</feature>
<dbReference type="InterPro" id="IPR014001">
    <property type="entry name" value="Helicase_ATP-bd"/>
</dbReference>
<proteinExistence type="predicted"/>
<accession>A0A6P1DNP8</accession>
<comment type="caution">
    <text evidence="8">The sequence shown here is derived from an EMBL/GenBank/DDBJ whole genome shotgun (WGS) entry which is preliminary data.</text>
</comment>
<dbReference type="GO" id="GO:0016787">
    <property type="term" value="F:hydrolase activity"/>
    <property type="evidence" value="ECO:0007669"/>
    <property type="project" value="UniProtKB-KW"/>
</dbReference>
<dbReference type="SMART" id="SM00487">
    <property type="entry name" value="DEXDc"/>
    <property type="match status" value="1"/>
</dbReference>
<dbReference type="InterPro" id="IPR057342">
    <property type="entry name" value="DEXDc_RapA"/>
</dbReference>
<dbReference type="InterPro" id="IPR049730">
    <property type="entry name" value="SNF2/RAD54-like_C"/>
</dbReference>
<organism evidence="8 9">
    <name type="scientific">Thiorhodococcus mannitoliphagus</name>
    <dbReference type="NCBI Taxonomy" id="329406"/>
    <lineage>
        <taxon>Bacteria</taxon>
        <taxon>Pseudomonadati</taxon>
        <taxon>Pseudomonadota</taxon>
        <taxon>Gammaproteobacteria</taxon>
        <taxon>Chromatiales</taxon>
        <taxon>Chromatiaceae</taxon>
        <taxon>Thiorhodococcus</taxon>
    </lineage>
</organism>
<dbReference type="GO" id="GO:0005524">
    <property type="term" value="F:ATP binding"/>
    <property type="evidence" value="ECO:0007669"/>
    <property type="project" value="UniProtKB-KW"/>
</dbReference>
<dbReference type="Pfam" id="PF00271">
    <property type="entry name" value="Helicase_C"/>
    <property type="match status" value="1"/>
</dbReference>
<dbReference type="SMART" id="SM00490">
    <property type="entry name" value="HELICc"/>
    <property type="match status" value="1"/>
</dbReference>
<dbReference type="CDD" id="cd18793">
    <property type="entry name" value="SF2_C_SNF"/>
    <property type="match status" value="1"/>
</dbReference>
<gene>
    <name evidence="8" type="ORF">G3480_05985</name>
</gene>
<dbReference type="EMBL" id="JAAIJR010000017">
    <property type="protein sequence ID" value="NEX19867.1"/>
    <property type="molecule type" value="Genomic_DNA"/>
</dbReference>
<dbReference type="InterPro" id="IPR027417">
    <property type="entry name" value="P-loop_NTPase"/>
</dbReference>
<dbReference type="PANTHER" id="PTHR45766">
    <property type="entry name" value="DNA ANNEALING HELICASE AND ENDONUCLEASE ZRANB3 FAMILY MEMBER"/>
    <property type="match status" value="1"/>
</dbReference>
<dbReference type="Gene3D" id="3.40.50.300">
    <property type="entry name" value="P-loop containing nucleotide triphosphate hydrolases"/>
    <property type="match status" value="1"/>
</dbReference>
<dbReference type="Gene3D" id="3.40.50.10810">
    <property type="entry name" value="Tandem AAA-ATPase domain"/>
    <property type="match status" value="1"/>
</dbReference>
<keyword evidence="9" id="KW-1185">Reference proteome</keyword>
<dbReference type="PROSITE" id="PS51192">
    <property type="entry name" value="HELICASE_ATP_BIND_1"/>
    <property type="match status" value="1"/>
</dbReference>
<dbReference type="InterPro" id="IPR001650">
    <property type="entry name" value="Helicase_C-like"/>
</dbReference>
<reference evidence="8 9" key="2">
    <citation type="submission" date="2020-02" db="EMBL/GenBank/DDBJ databases">
        <title>Genome sequences of Thiorhodococcus mannitoliphagus and Thiorhodococcus minor, purple sulfur photosynthetic bacteria in the gammaproteobacterial family, Chromatiaceae.</title>
        <authorList>
            <person name="Aviles F.A."/>
            <person name="Meyer T.E."/>
            <person name="Kyndt J.A."/>
        </authorList>
    </citation>
    <scope>NUCLEOTIDE SEQUENCE [LARGE SCALE GENOMIC DNA]</scope>
    <source>
        <strain evidence="8 9">DSM 18266</strain>
    </source>
</reference>
<evidence type="ECO:0000256" key="5">
    <source>
        <dbReference type="SAM" id="MobiDB-lite"/>
    </source>
</evidence>
<dbReference type="PANTHER" id="PTHR45766:SF6">
    <property type="entry name" value="SWI_SNF-RELATED MATRIX-ASSOCIATED ACTIN-DEPENDENT REGULATOR OF CHROMATIN SUBFAMILY A-LIKE PROTEIN 1"/>
    <property type="match status" value="1"/>
</dbReference>
<protein>
    <submittedName>
        <fullName evidence="8">DEAD/DEAH box helicase</fullName>
    </submittedName>
</protein>
<evidence type="ECO:0000313" key="9">
    <source>
        <dbReference type="Proteomes" id="UP000471640"/>
    </source>
</evidence>
<dbReference type="Pfam" id="PF00176">
    <property type="entry name" value="SNF2-rel_dom"/>
    <property type="match status" value="1"/>
</dbReference>
<evidence type="ECO:0000313" key="8">
    <source>
        <dbReference type="EMBL" id="NEX19867.1"/>
    </source>
</evidence>
<dbReference type="InterPro" id="IPR038718">
    <property type="entry name" value="SNF2-like_sf"/>
</dbReference>
<dbReference type="InterPro" id="IPR000330">
    <property type="entry name" value="SNF2_N"/>
</dbReference>
<evidence type="ECO:0000259" key="6">
    <source>
        <dbReference type="PROSITE" id="PS51192"/>
    </source>
</evidence>
<dbReference type="Proteomes" id="UP000471640">
    <property type="component" value="Unassembled WGS sequence"/>
</dbReference>
<feature type="compositionally biased region" description="Low complexity" evidence="5">
    <location>
        <begin position="722"/>
        <end position="734"/>
    </location>
</feature>
<keyword evidence="4" id="KW-0067">ATP-binding</keyword>
<reference evidence="9" key="1">
    <citation type="journal article" date="2020" name="Microbiol. Resour. Announc.">
        <title>Draft Genome Sequences of Thiorhodococcus mannitoliphagus and Thiorhodococcus minor, Purple Sulfur Photosynthetic Bacteria in the Gammaproteobacterial Family Chromatiaceae.</title>
        <authorList>
            <person name="Aviles F.A."/>
            <person name="Meyer T.E."/>
            <person name="Kyndt J.A."/>
        </authorList>
    </citation>
    <scope>NUCLEOTIDE SEQUENCE [LARGE SCALE GENOMIC DNA]</scope>
    <source>
        <strain evidence="9">DSM 18266</strain>
    </source>
</reference>
<evidence type="ECO:0000256" key="3">
    <source>
        <dbReference type="ARBA" id="ARBA00022806"/>
    </source>
</evidence>
<keyword evidence="1" id="KW-0547">Nucleotide-binding</keyword>
<feature type="domain" description="Helicase C-terminal" evidence="7">
    <location>
        <begin position="423"/>
        <end position="590"/>
    </location>
</feature>
<evidence type="ECO:0000256" key="4">
    <source>
        <dbReference type="ARBA" id="ARBA00022840"/>
    </source>
</evidence>
<dbReference type="CDD" id="cd18011">
    <property type="entry name" value="DEXDc_RapA"/>
    <property type="match status" value="1"/>
</dbReference>
<dbReference type="AlphaFoldDB" id="A0A6P1DNP8"/>
<name>A0A6P1DNP8_9GAMM</name>
<dbReference type="SUPFAM" id="SSF52540">
    <property type="entry name" value="P-loop containing nucleoside triphosphate hydrolases"/>
    <property type="match status" value="2"/>
</dbReference>
<keyword evidence="2" id="KW-0378">Hydrolase</keyword>
<dbReference type="GO" id="GO:0004386">
    <property type="term" value="F:helicase activity"/>
    <property type="evidence" value="ECO:0007669"/>
    <property type="project" value="UniProtKB-KW"/>
</dbReference>
<evidence type="ECO:0000259" key="7">
    <source>
        <dbReference type="PROSITE" id="PS51194"/>
    </source>
</evidence>
<dbReference type="PROSITE" id="PS51194">
    <property type="entry name" value="HELICASE_CTER"/>
    <property type="match status" value="1"/>
</dbReference>